<feature type="compositionally biased region" description="Polar residues" evidence="2">
    <location>
        <begin position="741"/>
        <end position="772"/>
    </location>
</feature>
<feature type="compositionally biased region" description="Polar residues" evidence="2">
    <location>
        <begin position="1515"/>
        <end position="1555"/>
    </location>
</feature>
<accession>A0AA40FB55</accession>
<dbReference type="Proteomes" id="UP001172155">
    <property type="component" value="Unassembled WGS sequence"/>
</dbReference>
<dbReference type="Gene3D" id="3.40.50.11210">
    <property type="entry name" value="Rap/Ran-GAP"/>
    <property type="match status" value="1"/>
</dbReference>
<name>A0AA40FB55_9PEZI</name>
<feature type="region of interest" description="Disordered" evidence="2">
    <location>
        <begin position="1473"/>
        <end position="1573"/>
    </location>
</feature>
<dbReference type="GO" id="GO:0005096">
    <property type="term" value="F:GTPase activator activity"/>
    <property type="evidence" value="ECO:0007669"/>
    <property type="project" value="UniProtKB-KW"/>
</dbReference>
<evidence type="ECO:0000259" key="3">
    <source>
        <dbReference type="PROSITE" id="PS50085"/>
    </source>
</evidence>
<evidence type="ECO:0000313" key="5">
    <source>
        <dbReference type="Proteomes" id="UP001172155"/>
    </source>
</evidence>
<protein>
    <recommendedName>
        <fullName evidence="3">Rap-GAP domain-containing protein</fullName>
    </recommendedName>
</protein>
<evidence type="ECO:0000256" key="2">
    <source>
        <dbReference type="SAM" id="MobiDB-lite"/>
    </source>
</evidence>
<sequence>MSPSPGDEPPAHEPKNAGGLAGVFKGLAGGRLARSPPPLPTTASHDRIDGASHRTVVRGLPPDQMGIFGHLKGGTLNERVAAANSLRHAIADFPLNPVLDIWEAGKDLIEASKPAAARHAGWGLLTKCVKYPSSTDLERSEYFQTLTRPANPEDFHLQLAALEDLTNHGRNVAGFYYEIFPLLTSWLSEWYNAVKRARRQLSRSNSKSAKAKSLPMGEDKNLSQLFTFLRDVIKFNFKFASDSVVATLVGLLLKICMSTSVEEDLRSCINVIDALVTFGTIPNDKVKECIHVLSSIHCLVPSLQKEAWHVISNICKSHHGQSTVRILLDVLRKIPAIAHDPAKEKEVVRTVRGALSVLKKLLHKSAEKGYPAVPLALLIDGLAKSSQIRQTRISIESLKLINSLFEDSHGSISALVAEEHWSPIFLVATRCAEDAIHAPAPKSETPSQASLLDDAEFEDSIASQLRILIGRMERMLAQNPSFIQREECMHFLIEVQHALPDSAATLVIDYFRENRSCFPSEAEWEKNVNLVLDCFYSDRSRRALTRLQALEIIVDVYRFLSLVQDVAEEQSIKSLIRRVLSGIPDETDSLVLQRTVSFLVDVAETASPELFDDILGHFRAVVFKNMVQFPTSNPPGPKALSNVVTKGYVQIFIRSMNHDASKAAEVFTALLNIARTNSCEVDARLTAMKLLFRLRADSQHRVYLASAVENESLAESLYRTEASFARKLVEDAAQPPRLSRAEQTGSRPTRGVSFTQSQLDRGTPLRPSQNPSVAPHQGQRLWSLPDLEALPEAPPASPSPVLSVHQPGDKTGTSSLEMQLWLQGLLSIFHQGCDWEVYAFILAHLPAQLSNHTLFAGALSQIRDARKVFCELVRSGPVPDPPIASGLRRPDVMNCLLHSLVMMLSYHEHFQKTDEDDLIRTFVHGITDKTAKVCIHALSVCCHEMPTCVSKSLVTILQKMSQVITQPLVAMHILEFLACLSRMPVLYSNFRDDEYRIVFAICFRYLQYVRERKHAARGPYASEPSTPSATGTHHGEGLGQQSASDDLPQYVYALAYHVITFWFLAVKMPERPNHISWITKNLFTDVDGSPTNEEQAQITLDFMQRVAFSDASDSAEDPLFKKQYFGEMQQRRWIIGNSIVTIRQAVETGWAEITRRYPSGTSSFAIRVEFPPPVAMEEPSSSESAPLDGRFQQGTTIFPSHLLMQILAPLPQIYDAAIRPIVLPDDDAVDRAIKMFDRNSTVDGHKIGVIYIGEGQTDEAEILANTIGSPDYLELLRGLGSLIKLKGAPFNTQGLDRSADVDGKYTYCWRDRVTEIIFHVTTQMPTDLDHDPRCNNKKRHIGNDFVNIVFNDSGRPFRFDTFPSQFNYVYIIVTPTPRISYVAARSGAAQRKEGDSGPSPFYMVQVMSQPGFPEISPAAEPKLVSLKALPGFVRLLAINASVFSAVWANREGGEHISSWRNRLQEINRLRERYAPKPAPSPPPSSLGGGMTAGALGGNQGQMDSPRPVSGVRDSFGSSLRRSSVATFWTNNSADPGQQSHRSSMVSATTTENTEIMPNGAEALVDSVDFSKWT</sequence>
<dbReference type="Pfam" id="PF03542">
    <property type="entry name" value="Tuberin"/>
    <property type="match status" value="1"/>
</dbReference>
<dbReference type="PANTHER" id="PTHR10063:SF0">
    <property type="entry name" value="TUBERIN"/>
    <property type="match status" value="1"/>
</dbReference>
<evidence type="ECO:0000313" key="4">
    <source>
        <dbReference type="EMBL" id="KAK0754549.1"/>
    </source>
</evidence>
<dbReference type="PANTHER" id="PTHR10063">
    <property type="entry name" value="TUBERIN"/>
    <property type="match status" value="1"/>
</dbReference>
<dbReference type="InterPro" id="IPR000331">
    <property type="entry name" value="Rap/Ran_GAP_dom"/>
</dbReference>
<keyword evidence="1" id="KW-0343">GTPase activation</keyword>
<dbReference type="InterPro" id="IPR018515">
    <property type="entry name" value="Tuberin-type_domain"/>
</dbReference>
<dbReference type="EMBL" id="JAUKUD010000001">
    <property type="protein sequence ID" value="KAK0754549.1"/>
    <property type="molecule type" value="Genomic_DNA"/>
</dbReference>
<feature type="region of interest" description="Disordered" evidence="2">
    <location>
        <begin position="1"/>
        <end position="59"/>
    </location>
</feature>
<keyword evidence="5" id="KW-1185">Reference proteome</keyword>
<dbReference type="InterPro" id="IPR027107">
    <property type="entry name" value="Tuberin/Ral-act_asu"/>
</dbReference>
<dbReference type="GO" id="GO:0005634">
    <property type="term" value="C:nucleus"/>
    <property type="evidence" value="ECO:0007669"/>
    <property type="project" value="InterPro"/>
</dbReference>
<dbReference type="FunFam" id="3.40.50.11210:FF:000007">
    <property type="entry name" value="Tuberous sclerosis 2"/>
    <property type="match status" value="1"/>
</dbReference>
<dbReference type="Pfam" id="PF11864">
    <property type="entry name" value="DUF3384"/>
    <property type="match status" value="1"/>
</dbReference>
<dbReference type="PROSITE" id="PS50085">
    <property type="entry name" value="RAPGAP"/>
    <property type="match status" value="1"/>
</dbReference>
<dbReference type="InterPro" id="IPR035974">
    <property type="entry name" value="Rap/Ran-GAP_sf"/>
</dbReference>
<feature type="domain" description="Rap-GAP" evidence="3">
    <location>
        <begin position="1233"/>
        <end position="1469"/>
    </location>
</feature>
<organism evidence="4 5">
    <name type="scientific">Schizothecium vesticola</name>
    <dbReference type="NCBI Taxonomy" id="314040"/>
    <lineage>
        <taxon>Eukaryota</taxon>
        <taxon>Fungi</taxon>
        <taxon>Dikarya</taxon>
        <taxon>Ascomycota</taxon>
        <taxon>Pezizomycotina</taxon>
        <taxon>Sordariomycetes</taxon>
        <taxon>Sordariomycetidae</taxon>
        <taxon>Sordariales</taxon>
        <taxon>Schizotheciaceae</taxon>
        <taxon>Schizothecium</taxon>
    </lineage>
</organism>
<dbReference type="SUPFAM" id="SSF48371">
    <property type="entry name" value="ARM repeat"/>
    <property type="match status" value="2"/>
</dbReference>
<dbReference type="InterPro" id="IPR016024">
    <property type="entry name" value="ARM-type_fold"/>
</dbReference>
<evidence type="ECO:0000256" key="1">
    <source>
        <dbReference type="ARBA" id="ARBA00022468"/>
    </source>
</evidence>
<proteinExistence type="predicted"/>
<reference evidence="4" key="1">
    <citation type="submission" date="2023-06" db="EMBL/GenBank/DDBJ databases">
        <title>Genome-scale phylogeny and comparative genomics of the fungal order Sordariales.</title>
        <authorList>
            <consortium name="Lawrence Berkeley National Laboratory"/>
            <person name="Hensen N."/>
            <person name="Bonometti L."/>
            <person name="Westerberg I."/>
            <person name="Brannstrom I.O."/>
            <person name="Guillou S."/>
            <person name="Cros-Aarteil S."/>
            <person name="Calhoun S."/>
            <person name="Haridas S."/>
            <person name="Kuo A."/>
            <person name="Mondo S."/>
            <person name="Pangilinan J."/>
            <person name="Riley R."/>
            <person name="LaButti K."/>
            <person name="Andreopoulos B."/>
            <person name="Lipzen A."/>
            <person name="Chen C."/>
            <person name="Yanf M."/>
            <person name="Daum C."/>
            <person name="Ng V."/>
            <person name="Clum A."/>
            <person name="Steindorff A."/>
            <person name="Ohm R."/>
            <person name="Martin F."/>
            <person name="Silar P."/>
            <person name="Natvig D."/>
            <person name="Lalanne C."/>
            <person name="Gautier V."/>
            <person name="Ament-velasquez S.L."/>
            <person name="Kruys A."/>
            <person name="Hutchinson M.I."/>
            <person name="Powell A.J."/>
            <person name="Barry K."/>
            <person name="Miller A.N."/>
            <person name="Grigoriev I.V."/>
            <person name="Debuchy R."/>
            <person name="Gladieux P."/>
            <person name="Thoren M.H."/>
            <person name="Johannesson H."/>
        </authorList>
    </citation>
    <scope>NUCLEOTIDE SEQUENCE</scope>
    <source>
        <strain evidence="4">SMH3187-1</strain>
    </source>
</reference>
<dbReference type="InterPro" id="IPR024584">
    <property type="entry name" value="Tuberin_N"/>
</dbReference>
<dbReference type="GO" id="GO:0032007">
    <property type="term" value="P:negative regulation of TOR signaling"/>
    <property type="evidence" value="ECO:0007669"/>
    <property type="project" value="TreeGrafter"/>
</dbReference>
<comment type="caution">
    <text evidence="4">The sequence shown here is derived from an EMBL/GenBank/DDBJ whole genome shotgun (WGS) entry which is preliminary data.</text>
</comment>
<dbReference type="GO" id="GO:0033596">
    <property type="term" value="C:TSC1-TSC2 complex"/>
    <property type="evidence" value="ECO:0007669"/>
    <property type="project" value="TreeGrafter"/>
</dbReference>
<gene>
    <name evidence="4" type="ORF">B0T18DRAFT_434908</name>
</gene>
<feature type="region of interest" description="Disordered" evidence="2">
    <location>
        <begin position="1018"/>
        <end position="1042"/>
    </location>
</feature>
<dbReference type="SUPFAM" id="SSF111347">
    <property type="entry name" value="Rap/Ran-GAP"/>
    <property type="match status" value="1"/>
</dbReference>
<feature type="region of interest" description="Disordered" evidence="2">
    <location>
        <begin position="732"/>
        <end position="777"/>
    </location>
</feature>
<dbReference type="GO" id="GO:0051056">
    <property type="term" value="P:regulation of small GTPase mediated signal transduction"/>
    <property type="evidence" value="ECO:0007669"/>
    <property type="project" value="InterPro"/>
</dbReference>
<dbReference type="Pfam" id="PF02145">
    <property type="entry name" value="Rap_GAP"/>
    <property type="match status" value="1"/>
</dbReference>
<feature type="compositionally biased region" description="Gly residues" evidence="2">
    <location>
        <begin position="1486"/>
        <end position="1499"/>
    </location>
</feature>